<dbReference type="SUPFAM" id="SSF141571">
    <property type="entry name" value="Pentapeptide repeat-like"/>
    <property type="match status" value="1"/>
</dbReference>
<keyword evidence="3" id="KW-1185">Reference proteome</keyword>
<evidence type="ECO:0000313" key="2">
    <source>
        <dbReference type="EMBL" id="BDU17036.1"/>
    </source>
</evidence>
<dbReference type="Proteomes" id="UP001317822">
    <property type="component" value="Chromosome"/>
</dbReference>
<feature type="transmembrane region" description="Helical" evidence="1">
    <location>
        <begin position="109"/>
        <end position="131"/>
    </location>
</feature>
<evidence type="ECO:0000313" key="3">
    <source>
        <dbReference type="Proteomes" id="UP001317822"/>
    </source>
</evidence>
<evidence type="ECO:0000256" key="1">
    <source>
        <dbReference type="SAM" id="Phobius"/>
    </source>
</evidence>
<gene>
    <name evidence="2" type="ORF">LA521A_22370</name>
</gene>
<keyword evidence="1" id="KW-0812">Transmembrane</keyword>
<keyword evidence="1" id="KW-0472">Membrane</keyword>
<name>A0ABM8DEL8_9GAMM</name>
<protein>
    <submittedName>
        <fullName evidence="2">Uncharacterized protein</fullName>
    </submittedName>
</protein>
<organism evidence="2 3">
    <name type="scientific">Lysobacter auxotrophicus</name>
    <dbReference type="NCBI Taxonomy" id="2992573"/>
    <lineage>
        <taxon>Bacteria</taxon>
        <taxon>Pseudomonadati</taxon>
        <taxon>Pseudomonadota</taxon>
        <taxon>Gammaproteobacteria</taxon>
        <taxon>Lysobacterales</taxon>
        <taxon>Lysobacteraceae</taxon>
        <taxon>Lysobacter</taxon>
    </lineage>
</organism>
<dbReference type="EMBL" id="AP027041">
    <property type="protein sequence ID" value="BDU17036.1"/>
    <property type="molecule type" value="Genomic_DNA"/>
</dbReference>
<feature type="transmembrane region" description="Helical" evidence="1">
    <location>
        <begin position="75"/>
        <end position="97"/>
    </location>
</feature>
<keyword evidence="1" id="KW-1133">Transmembrane helix</keyword>
<proteinExistence type="predicted"/>
<accession>A0ABM8DEL8</accession>
<reference evidence="2 3" key="1">
    <citation type="journal article" date="2023" name="Int. J. Syst. Evol. Microbiol.">
        <title>Physiological and genomic analyses of cobalamin (vitamin B12)-auxotrophy of Lysobacter auxotrophicus sp. nov., a methionine-auxotrophic chitinolytic bacterium isolated from chitin-treated soil.</title>
        <authorList>
            <person name="Saito A."/>
            <person name="Dohra H."/>
            <person name="Hamada M."/>
            <person name="Moriuchi R."/>
            <person name="Kotsuchibashi Y."/>
            <person name="Mori K."/>
        </authorList>
    </citation>
    <scope>NUCLEOTIDE SEQUENCE [LARGE SCALE GENOMIC DNA]</scope>
    <source>
        <strain evidence="2 3">5-21a</strain>
    </source>
</reference>
<dbReference type="RefSeq" id="WP_281779001.1">
    <property type="nucleotide sequence ID" value="NZ_AP027041.1"/>
</dbReference>
<feature type="transmembrane region" description="Helical" evidence="1">
    <location>
        <begin position="138"/>
        <end position="159"/>
    </location>
</feature>
<sequence length="213" mass="22637">MFANACSGVICGLLSAVRRRGALRAVVSFAGDVRGDAALRVVVDLRALAAWLAVDLRADVFFKADLLAATFRVEAFFAVVFFAAVFFVATFFDAVFLEAVFFEAVFFDAVLPGAAFFVAALRAVVAVLPAAFFADLAVALRALVFFAAVLPAAFFAAFFPAALRAVVFLPAFLIAMPGLLAQRGGIPAYHGLHSCGVSADPLRQAFRTRGDRN</sequence>